<evidence type="ECO:0000313" key="2">
    <source>
        <dbReference type="EMBL" id="KAI9554980.1"/>
    </source>
</evidence>
<sequence>MFSGRGNFHLIDLWMLLRRFKEEVTETSIEMFRYLDSLSHLKKSLELSLSCSELPLNRGKRFLLASLLSLFEEYLPPDKHDLFYEFYNSSEDESDQAHLYPRATRAAARGPQVQGGGGHGSKKKIFF</sequence>
<dbReference type="Proteomes" id="UP000820818">
    <property type="component" value="Linkage Group LG8"/>
</dbReference>
<organism evidence="2 3">
    <name type="scientific">Daphnia sinensis</name>
    <dbReference type="NCBI Taxonomy" id="1820382"/>
    <lineage>
        <taxon>Eukaryota</taxon>
        <taxon>Metazoa</taxon>
        <taxon>Ecdysozoa</taxon>
        <taxon>Arthropoda</taxon>
        <taxon>Crustacea</taxon>
        <taxon>Branchiopoda</taxon>
        <taxon>Diplostraca</taxon>
        <taxon>Cladocera</taxon>
        <taxon>Anomopoda</taxon>
        <taxon>Daphniidae</taxon>
        <taxon>Daphnia</taxon>
        <taxon>Daphnia similis group</taxon>
    </lineage>
</organism>
<comment type="caution">
    <text evidence="2">The sequence shown here is derived from an EMBL/GenBank/DDBJ whole genome shotgun (WGS) entry which is preliminary data.</text>
</comment>
<protein>
    <submittedName>
        <fullName evidence="2">Uncharacterized protein</fullName>
    </submittedName>
</protein>
<reference evidence="2 3" key="1">
    <citation type="submission" date="2022-05" db="EMBL/GenBank/DDBJ databases">
        <title>A multi-omics perspective on studying reproductive biology in Daphnia sinensis.</title>
        <authorList>
            <person name="Jia J."/>
        </authorList>
    </citation>
    <scope>NUCLEOTIDE SEQUENCE [LARGE SCALE GENOMIC DNA]</scope>
    <source>
        <strain evidence="2 3">WSL</strain>
    </source>
</reference>
<evidence type="ECO:0000313" key="3">
    <source>
        <dbReference type="Proteomes" id="UP000820818"/>
    </source>
</evidence>
<feature type="region of interest" description="Disordered" evidence="1">
    <location>
        <begin position="108"/>
        <end position="127"/>
    </location>
</feature>
<proteinExistence type="predicted"/>
<name>A0AAD5L2F5_9CRUS</name>
<gene>
    <name evidence="2" type="ORF">GHT06_020269</name>
</gene>
<dbReference type="AlphaFoldDB" id="A0AAD5L2F5"/>
<evidence type="ECO:0000256" key="1">
    <source>
        <dbReference type="SAM" id="MobiDB-lite"/>
    </source>
</evidence>
<dbReference type="EMBL" id="WJBH02000008">
    <property type="protein sequence ID" value="KAI9554980.1"/>
    <property type="molecule type" value="Genomic_DNA"/>
</dbReference>
<keyword evidence="3" id="KW-1185">Reference proteome</keyword>
<accession>A0AAD5L2F5</accession>